<reference evidence="3 4" key="1">
    <citation type="submission" date="2020-08" db="EMBL/GenBank/DDBJ databases">
        <title>Genomic Encyclopedia of Type Strains, Phase IV (KMG-V): Genome sequencing to study the core and pangenomes of soil and plant-associated prokaryotes.</title>
        <authorList>
            <person name="Whitman W."/>
        </authorList>
    </citation>
    <scope>NUCLEOTIDE SEQUENCE [LARGE SCALE GENOMIC DNA]</scope>
    <source>
        <strain evidence="3 4">34/80</strain>
    </source>
</reference>
<feature type="region of interest" description="Disordered" evidence="1">
    <location>
        <begin position="30"/>
        <end position="143"/>
    </location>
</feature>
<feature type="signal peptide" evidence="2">
    <location>
        <begin position="1"/>
        <end position="24"/>
    </location>
</feature>
<feature type="compositionally biased region" description="Polar residues" evidence="1">
    <location>
        <begin position="88"/>
        <end position="97"/>
    </location>
</feature>
<sequence>MRHQTAFHATVLAALLGAAGIAMAQTTSIPAQPDPSVGGEASTMTPAGVANPPQRPDNSMPLSRESVKAEARAHNRNNANNPVPKGEVTTTVNSQPNAMPPPTGEMSRAEVSQTGRKVKPQFGQKGERPDVVTNPTDKTGTPK</sequence>
<protein>
    <recommendedName>
        <fullName evidence="5">Serine/threonine protein kinase</fullName>
    </recommendedName>
</protein>
<evidence type="ECO:0000256" key="2">
    <source>
        <dbReference type="SAM" id="SignalP"/>
    </source>
</evidence>
<comment type="caution">
    <text evidence="3">The sequence shown here is derived from an EMBL/GenBank/DDBJ whole genome shotgun (WGS) entry which is preliminary data.</text>
</comment>
<evidence type="ECO:0000313" key="3">
    <source>
        <dbReference type="EMBL" id="MBB4222421.1"/>
    </source>
</evidence>
<dbReference type="AlphaFoldDB" id="A0A840FZ43"/>
<evidence type="ECO:0008006" key="5">
    <source>
        <dbReference type="Google" id="ProtNLM"/>
    </source>
</evidence>
<accession>A0A840FZ43</accession>
<name>A0A840FZ43_9BURK</name>
<gene>
    <name evidence="3" type="ORF">GGD71_003201</name>
</gene>
<evidence type="ECO:0000256" key="1">
    <source>
        <dbReference type="SAM" id="MobiDB-lite"/>
    </source>
</evidence>
<evidence type="ECO:0000313" key="4">
    <source>
        <dbReference type="Proteomes" id="UP000524450"/>
    </source>
</evidence>
<feature type="compositionally biased region" description="Polar residues" evidence="1">
    <location>
        <begin position="133"/>
        <end position="143"/>
    </location>
</feature>
<dbReference type="EMBL" id="JACIFZ010000003">
    <property type="protein sequence ID" value="MBB4222421.1"/>
    <property type="molecule type" value="Genomic_DNA"/>
</dbReference>
<feature type="chain" id="PRO_5032633040" description="Serine/threonine protein kinase" evidence="2">
    <location>
        <begin position="25"/>
        <end position="143"/>
    </location>
</feature>
<dbReference type="RefSeq" id="WP_184639101.1">
    <property type="nucleotide sequence ID" value="NZ_JACIFZ010000003.1"/>
</dbReference>
<keyword evidence="2" id="KW-0732">Signal</keyword>
<dbReference type="Proteomes" id="UP000524450">
    <property type="component" value="Unassembled WGS sequence"/>
</dbReference>
<organism evidence="3 4">
    <name type="scientific">Variovorax guangxiensis</name>
    <dbReference type="NCBI Taxonomy" id="1775474"/>
    <lineage>
        <taxon>Bacteria</taxon>
        <taxon>Pseudomonadati</taxon>
        <taxon>Pseudomonadota</taxon>
        <taxon>Betaproteobacteria</taxon>
        <taxon>Burkholderiales</taxon>
        <taxon>Comamonadaceae</taxon>
        <taxon>Variovorax</taxon>
    </lineage>
</organism>
<proteinExistence type="predicted"/>